<dbReference type="PANTHER" id="PTHR38123">
    <property type="entry name" value="CELL WALL SERINE-THREONINE-RICH GALACTOMANNOPROTEIN MP1 (AFU_ORTHOLOGUE AFUA_4G03240)"/>
    <property type="match status" value="1"/>
</dbReference>
<organism evidence="2 3">
    <name type="scientific">Rickenella mellea</name>
    <dbReference type="NCBI Taxonomy" id="50990"/>
    <lineage>
        <taxon>Eukaryota</taxon>
        <taxon>Fungi</taxon>
        <taxon>Dikarya</taxon>
        <taxon>Basidiomycota</taxon>
        <taxon>Agaricomycotina</taxon>
        <taxon>Agaricomycetes</taxon>
        <taxon>Hymenochaetales</taxon>
        <taxon>Rickenellaceae</taxon>
        <taxon>Rickenella</taxon>
    </lineage>
</organism>
<dbReference type="OrthoDB" id="3485059at2759"/>
<evidence type="ECO:0000256" key="1">
    <source>
        <dbReference type="SAM" id="SignalP"/>
    </source>
</evidence>
<reference evidence="2 3" key="1">
    <citation type="submission" date="2018-06" db="EMBL/GenBank/DDBJ databases">
        <title>A transcriptomic atlas of mushroom development highlights an independent origin of complex multicellularity.</title>
        <authorList>
            <consortium name="DOE Joint Genome Institute"/>
            <person name="Krizsan K."/>
            <person name="Almasi E."/>
            <person name="Merenyi Z."/>
            <person name="Sahu N."/>
            <person name="Viragh M."/>
            <person name="Koszo T."/>
            <person name="Mondo S."/>
            <person name="Kiss B."/>
            <person name="Balint B."/>
            <person name="Kues U."/>
            <person name="Barry K."/>
            <person name="Hegedus J.C."/>
            <person name="Henrissat B."/>
            <person name="Johnson J."/>
            <person name="Lipzen A."/>
            <person name="Ohm R."/>
            <person name="Nagy I."/>
            <person name="Pangilinan J."/>
            <person name="Yan J."/>
            <person name="Xiong Y."/>
            <person name="Grigoriev I.V."/>
            <person name="Hibbett D.S."/>
            <person name="Nagy L.G."/>
        </authorList>
    </citation>
    <scope>NUCLEOTIDE SEQUENCE [LARGE SCALE GENOMIC DNA]</scope>
    <source>
        <strain evidence="2 3">SZMC22713</strain>
    </source>
</reference>
<keyword evidence="3" id="KW-1185">Reference proteome</keyword>
<feature type="chain" id="PRO_5021366581" description="Hydrophobic surface binding protein" evidence="1">
    <location>
        <begin position="20"/>
        <end position="183"/>
    </location>
</feature>
<dbReference type="Proteomes" id="UP000294933">
    <property type="component" value="Unassembled WGS sequence"/>
</dbReference>
<accession>A0A4Y7PGA5</accession>
<proteinExistence type="predicted"/>
<feature type="signal peptide" evidence="1">
    <location>
        <begin position="1"/>
        <end position="19"/>
    </location>
</feature>
<dbReference type="VEuPathDB" id="FungiDB:BD410DRAFT_809733"/>
<keyword evidence="1" id="KW-0732">Signal</keyword>
<evidence type="ECO:0000313" key="3">
    <source>
        <dbReference type="Proteomes" id="UP000294933"/>
    </source>
</evidence>
<name>A0A4Y7PGA5_9AGAM</name>
<protein>
    <recommendedName>
        <fullName evidence="4">Hydrophobic surface binding protein</fullName>
    </recommendedName>
</protein>
<dbReference type="InterPro" id="IPR021054">
    <property type="entry name" value="Cell_wall_mannoprotein_1"/>
</dbReference>
<gene>
    <name evidence="2" type="ORF">BD410DRAFT_809733</name>
</gene>
<evidence type="ECO:0000313" key="2">
    <source>
        <dbReference type="EMBL" id="TDL14433.1"/>
    </source>
</evidence>
<evidence type="ECO:0008006" key="4">
    <source>
        <dbReference type="Google" id="ProtNLM"/>
    </source>
</evidence>
<dbReference type="PANTHER" id="PTHR38123:SF1">
    <property type="entry name" value="HYDROPHOBIC SURFACE BINDING PROTEIN"/>
    <property type="match status" value="1"/>
</dbReference>
<dbReference type="STRING" id="50990.A0A4Y7PGA5"/>
<dbReference type="AlphaFoldDB" id="A0A4Y7PGA5"/>
<dbReference type="GO" id="GO:0005576">
    <property type="term" value="C:extracellular region"/>
    <property type="evidence" value="ECO:0007669"/>
    <property type="project" value="TreeGrafter"/>
</dbReference>
<dbReference type="Pfam" id="PF12296">
    <property type="entry name" value="HsbA"/>
    <property type="match status" value="1"/>
</dbReference>
<dbReference type="EMBL" id="ML170339">
    <property type="protein sequence ID" value="TDL14433.1"/>
    <property type="molecule type" value="Genomic_DNA"/>
</dbReference>
<sequence length="183" mass="18595">MRFQSALLTLVVVASAAIGSPSFKRDGVTVLADVNGMGTAINDFNTACVAFPSTGGTLPQANNILAKAKALGTAINKGTTDATASVAYTESQSAAIVTATKNLEGPFATALGSLEAKKAALLGLPVGGIRDLIINDLNTLKNATNAFGIATLHNTSDDQQGNGQAVLTLFLNGFISCIAFFSS</sequence>